<evidence type="ECO:0000256" key="1">
    <source>
        <dbReference type="ARBA" id="ARBA00008007"/>
    </source>
</evidence>
<name>A0A1L8TNQ7_9ENTE</name>
<dbReference type="Pfam" id="PF00156">
    <property type="entry name" value="Pribosyltran"/>
    <property type="match status" value="1"/>
</dbReference>
<dbReference type="Proteomes" id="UP000182077">
    <property type="component" value="Unassembled WGS sequence"/>
</dbReference>
<gene>
    <name evidence="3" type="ORF">RV04_GL001619</name>
</gene>
<evidence type="ECO:0000313" key="3">
    <source>
        <dbReference type="EMBL" id="OJG45853.1"/>
    </source>
</evidence>
<dbReference type="AlphaFoldDB" id="A0A1L8TNQ7"/>
<dbReference type="SUPFAM" id="SSF53271">
    <property type="entry name" value="PRTase-like"/>
    <property type="match status" value="1"/>
</dbReference>
<dbReference type="Gene3D" id="3.40.50.2020">
    <property type="match status" value="1"/>
</dbReference>
<keyword evidence="4" id="KW-1185">Reference proteome</keyword>
<dbReference type="InterPro" id="IPR051910">
    <property type="entry name" value="ComF/GntX_DNA_util-trans"/>
</dbReference>
<dbReference type="CDD" id="cd06223">
    <property type="entry name" value="PRTases_typeI"/>
    <property type="match status" value="1"/>
</dbReference>
<feature type="domain" description="Phosphoribosyltransferase" evidence="2">
    <location>
        <begin position="65"/>
        <end position="152"/>
    </location>
</feature>
<dbReference type="InterPro" id="IPR029057">
    <property type="entry name" value="PRTase-like"/>
</dbReference>
<dbReference type="RefSeq" id="WP_245791056.1">
    <property type="nucleotide sequence ID" value="NZ_JBHSHK010000009.1"/>
</dbReference>
<evidence type="ECO:0000259" key="2">
    <source>
        <dbReference type="Pfam" id="PF00156"/>
    </source>
</evidence>
<comment type="similarity">
    <text evidence="1">Belongs to the ComF/GntX family.</text>
</comment>
<organism evidence="3 4">
    <name type="scientific">Enterococcus hermanniensis</name>
    <dbReference type="NCBI Taxonomy" id="249189"/>
    <lineage>
        <taxon>Bacteria</taxon>
        <taxon>Bacillati</taxon>
        <taxon>Bacillota</taxon>
        <taxon>Bacilli</taxon>
        <taxon>Lactobacillales</taxon>
        <taxon>Enterococcaceae</taxon>
        <taxon>Enterococcus</taxon>
    </lineage>
</organism>
<sequence length="153" mass="17547">MNNQALFSYNEGFKEWITAYKFKGDYRLAGAFATELKRQLQTYPQYIICPMPLSSERFKSRGFNQVSSCLASSGCAYQLILNRKETAPQSEKTRSERLKMPQPFSLNQPIEKIRNQKVLLVDDVYTTGRTLFHGAELLYKNGAKVVNSLTFAR</sequence>
<dbReference type="InterPro" id="IPR000836">
    <property type="entry name" value="PRTase_dom"/>
</dbReference>
<dbReference type="PANTHER" id="PTHR47505">
    <property type="entry name" value="DNA UTILIZATION PROTEIN YHGH"/>
    <property type="match status" value="1"/>
</dbReference>
<reference evidence="3 4" key="1">
    <citation type="submission" date="2014-12" db="EMBL/GenBank/DDBJ databases">
        <title>Draft genome sequences of 29 type strains of Enterococci.</title>
        <authorList>
            <person name="Zhong Z."/>
            <person name="Sun Z."/>
            <person name="Liu W."/>
            <person name="Zhang W."/>
            <person name="Zhang H."/>
        </authorList>
    </citation>
    <scope>NUCLEOTIDE SEQUENCE [LARGE SCALE GENOMIC DNA]</scope>
    <source>
        <strain evidence="3 4">DSM 17122</strain>
    </source>
</reference>
<dbReference type="EMBL" id="JXKQ01000004">
    <property type="protein sequence ID" value="OJG45853.1"/>
    <property type="molecule type" value="Genomic_DNA"/>
</dbReference>
<accession>A0A1L8TNQ7</accession>
<dbReference type="STRING" id="249189.RV04_GL001619"/>
<evidence type="ECO:0000313" key="4">
    <source>
        <dbReference type="Proteomes" id="UP000182077"/>
    </source>
</evidence>
<dbReference type="PANTHER" id="PTHR47505:SF1">
    <property type="entry name" value="DNA UTILIZATION PROTEIN YHGH"/>
    <property type="match status" value="1"/>
</dbReference>
<proteinExistence type="inferred from homology"/>
<comment type="caution">
    <text evidence="3">The sequence shown here is derived from an EMBL/GenBank/DDBJ whole genome shotgun (WGS) entry which is preliminary data.</text>
</comment>
<protein>
    <submittedName>
        <fullName evidence="3">Competence protein CoiA</fullName>
    </submittedName>
</protein>